<protein>
    <submittedName>
        <fullName evidence="1">Uncharacterized protein</fullName>
    </submittedName>
</protein>
<evidence type="ECO:0000313" key="1">
    <source>
        <dbReference type="EMBL" id="KAH6929353.1"/>
    </source>
</evidence>
<name>A0ACB7S378_HYAAI</name>
<organism evidence="1 2">
    <name type="scientific">Hyalomma asiaticum</name>
    <name type="common">Tick</name>
    <dbReference type="NCBI Taxonomy" id="266040"/>
    <lineage>
        <taxon>Eukaryota</taxon>
        <taxon>Metazoa</taxon>
        <taxon>Ecdysozoa</taxon>
        <taxon>Arthropoda</taxon>
        <taxon>Chelicerata</taxon>
        <taxon>Arachnida</taxon>
        <taxon>Acari</taxon>
        <taxon>Parasitiformes</taxon>
        <taxon>Ixodida</taxon>
        <taxon>Ixodoidea</taxon>
        <taxon>Ixodidae</taxon>
        <taxon>Hyalomminae</taxon>
        <taxon>Hyalomma</taxon>
    </lineage>
</organism>
<dbReference type="EMBL" id="CM023486">
    <property type="protein sequence ID" value="KAH6929353.1"/>
    <property type="molecule type" value="Genomic_DNA"/>
</dbReference>
<sequence length="340" mass="38963">MEDTQGGLPNDGTKKPKYQIVRGTPFATAFLRQCIESAMDYVHKEGDLFIVTYMKCGTTWMQHIVYLIQHDGVPPANAAEFHGASPYFEVCGAECVNWGPKRPGAFKSHLPLHQMGYSPEARYIVTIRNPLDTTVSLHHFWHMISSYEYDGDFDDSFENFLAGTIESGDYFDFYKAWCTRIDDPNVLFLVYEDMRKDPEAAVLKVARFLGPQYEENLLAGDGRVLKDVLKYSGFEHMKKYTNKMIYDFYREEFPFRGEEYKGLRYLHGVVRSGRGAAPAEDSGSSADKINYVRKGVVGDWKNYFSSEQVRRLSDKFRRETRGTVIANLWPDLNLGSQECA</sequence>
<dbReference type="Proteomes" id="UP000821845">
    <property type="component" value="Chromosome 6"/>
</dbReference>
<comment type="caution">
    <text evidence="1">The sequence shown here is derived from an EMBL/GenBank/DDBJ whole genome shotgun (WGS) entry which is preliminary data.</text>
</comment>
<keyword evidence="2" id="KW-1185">Reference proteome</keyword>
<gene>
    <name evidence="1" type="ORF">HPB50_026835</name>
</gene>
<proteinExistence type="predicted"/>
<evidence type="ECO:0000313" key="2">
    <source>
        <dbReference type="Proteomes" id="UP000821845"/>
    </source>
</evidence>
<reference evidence="1" key="1">
    <citation type="submission" date="2020-05" db="EMBL/GenBank/DDBJ databases">
        <title>Large-scale comparative analyses of tick genomes elucidate their genetic diversity and vector capacities.</title>
        <authorList>
            <person name="Jia N."/>
            <person name="Wang J."/>
            <person name="Shi W."/>
            <person name="Du L."/>
            <person name="Sun Y."/>
            <person name="Zhan W."/>
            <person name="Jiang J."/>
            <person name="Wang Q."/>
            <person name="Zhang B."/>
            <person name="Ji P."/>
            <person name="Sakyi L.B."/>
            <person name="Cui X."/>
            <person name="Yuan T."/>
            <person name="Jiang B."/>
            <person name="Yang W."/>
            <person name="Lam T.T.-Y."/>
            <person name="Chang Q."/>
            <person name="Ding S."/>
            <person name="Wang X."/>
            <person name="Zhu J."/>
            <person name="Ruan X."/>
            <person name="Zhao L."/>
            <person name="Wei J."/>
            <person name="Que T."/>
            <person name="Du C."/>
            <person name="Cheng J."/>
            <person name="Dai P."/>
            <person name="Han X."/>
            <person name="Huang E."/>
            <person name="Gao Y."/>
            <person name="Liu J."/>
            <person name="Shao H."/>
            <person name="Ye R."/>
            <person name="Li L."/>
            <person name="Wei W."/>
            <person name="Wang X."/>
            <person name="Wang C."/>
            <person name="Yang T."/>
            <person name="Huo Q."/>
            <person name="Li W."/>
            <person name="Guo W."/>
            <person name="Chen H."/>
            <person name="Zhou L."/>
            <person name="Ni X."/>
            <person name="Tian J."/>
            <person name="Zhou Y."/>
            <person name="Sheng Y."/>
            <person name="Liu T."/>
            <person name="Pan Y."/>
            <person name="Xia L."/>
            <person name="Li J."/>
            <person name="Zhao F."/>
            <person name="Cao W."/>
        </authorList>
    </citation>
    <scope>NUCLEOTIDE SEQUENCE</scope>
    <source>
        <strain evidence="1">Hyas-2018</strain>
    </source>
</reference>
<accession>A0ACB7S378</accession>